<keyword evidence="2 7" id="KW-0853">WD repeat</keyword>
<dbReference type="InterPro" id="IPR036322">
    <property type="entry name" value="WD40_repeat_dom_sf"/>
</dbReference>
<dbReference type="PANTHER" id="PTHR22847">
    <property type="entry name" value="WD40 REPEAT PROTEIN"/>
    <property type="match status" value="1"/>
</dbReference>
<dbReference type="InterPro" id="IPR015943">
    <property type="entry name" value="WD40/YVTN_repeat-like_dom_sf"/>
</dbReference>
<evidence type="ECO:0000256" key="7">
    <source>
        <dbReference type="PROSITE-ProRule" id="PRU00221"/>
    </source>
</evidence>
<dbReference type="GO" id="GO:1990234">
    <property type="term" value="C:transferase complex"/>
    <property type="evidence" value="ECO:0007669"/>
    <property type="project" value="UniProtKB-ARBA"/>
</dbReference>
<comment type="similarity">
    <text evidence="4">Belongs to the WD repeat MDV1/CAF4 family.</text>
</comment>
<accession>B8ME05</accession>
<dbReference type="PROSITE" id="PS50294">
    <property type="entry name" value="WD_REPEATS_REGION"/>
    <property type="match status" value="2"/>
</dbReference>
<name>B8ME05_TALSN</name>
<dbReference type="VEuPathDB" id="FungiDB:TSTA_011910"/>
<dbReference type="SMART" id="SM00320">
    <property type="entry name" value="WD40"/>
    <property type="match status" value="2"/>
</dbReference>
<feature type="repeat" description="WD" evidence="7">
    <location>
        <begin position="12"/>
        <end position="42"/>
    </location>
</feature>
<dbReference type="SUPFAM" id="SSF50978">
    <property type="entry name" value="WD40 repeat-like"/>
    <property type="match status" value="1"/>
</dbReference>
<dbReference type="GO" id="GO:0005634">
    <property type="term" value="C:nucleus"/>
    <property type="evidence" value="ECO:0007669"/>
    <property type="project" value="TreeGrafter"/>
</dbReference>
<dbReference type="HOGENOM" id="CLU_000288_57_19_1"/>
<dbReference type="Proteomes" id="UP000001745">
    <property type="component" value="Unassembled WGS sequence"/>
</dbReference>
<dbReference type="STRING" id="441959.B8ME05"/>
<evidence type="ECO:0000256" key="4">
    <source>
        <dbReference type="ARBA" id="ARBA00038415"/>
    </source>
</evidence>
<reference evidence="9" key="1">
    <citation type="journal article" date="2015" name="Genome Announc.">
        <title>Genome sequence of the AIDS-associated pathogen Penicillium marneffei (ATCC18224) and its near taxonomic relative Talaromyces stipitatus (ATCC10500).</title>
        <authorList>
            <person name="Nierman W.C."/>
            <person name="Fedorova-Abrams N.D."/>
            <person name="Andrianopoulos A."/>
        </authorList>
    </citation>
    <scope>NUCLEOTIDE SEQUENCE [LARGE SCALE GENOMIC DNA]</scope>
    <source>
        <strain evidence="9">ATCC 10500 / CBS 375.48 / QM 6759 / NRRL 1006</strain>
    </source>
</reference>
<dbReference type="Pfam" id="PF00400">
    <property type="entry name" value="WD40"/>
    <property type="match status" value="3"/>
</dbReference>
<dbReference type="Gene3D" id="2.130.10.10">
    <property type="entry name" value="YVTN repeat-like/Quinoprotein amine dehydrogenase"/>
    <property type="match status" value="2"/>
</dbReference>
<proteinExistence type="inferred from homology"/>
<dbReference type="InterPro" id="IPR019775">
    <property type="entry name" value="WD40_repeat_CS"/>
</dbReference>
<dbReference type="PhylomeDB" id="B8ME05"/>
<evidence type="ECO:0000313" key="9">
    <source>
        <dbReference type="Proteomes" id="UP000001745"/>
    </source>
</evidence>
<organism evidence="8 9">
    <name type="scientific">Talaromyces stipitatus (strain ATCC 10500 / CBS 375.48 / QM 6759 / NRRL 1006)</name>
    <name type="common">Penicillium stipitatum</name>
    <dbReference type="NCBI Taxonomy" id="441959"/>
    <lineage>
        <taxon>Eukaryota</taxon>
        <taxon>Fungi</taxon>
        <taxon>Dikarya</taxon>
        <taxon>Ascomycota</taxon>
        <taxon>Pezizomycotina</taxon>
        <taxon>Eurotiomycetes</taxon>
        <taxon>Eurotiomycetidae</taxon>
        <taxon>Eurotiales</taxon>
        <taxon>Trichocomaceae</taxon>
        <taxon>Talaromyces</taxon>
        <taxon>Talaromyces sect. Talaromyces</taxon>
    </lineage>
</organism>
<dbReference type="PROSITE" id="PS50082">
    <property type="entry name" value="WD_REPEATS_2"/>
    <property type="match status" value="3"/>
</dbReference>
<keyword evidence="9" id="KW-1185">Reference proteome</keyword>
<evidence type="ECO:0000256" key="2">
    <source>
        <dbReference type="ARBA" id="ARBA00022574"/>
    </source>
</evidence>
<dbReference type="EMBL" id="EQ962656">
    <property type="protein sequence ID" value="EED16082.1"/>
    <property type="molecule type" value="Genomic_DNA"/>
</dbReference>
<sequence>MEERWSVCLQTLEGHNGSVKSVIFSHDSKLLASASVNYTVKVSVIFSQDSKLLVSASDDETIKVWDASTGQCLQTLEGHDGLANSVIFSHDSKLLASASFDRTVNVWDASTGQCLQALDIGRVTSVKSFDITNSYLETDNGTVYSSLVADIGLTNTDSGVPRFEGYNVSPNNICITWNSEYLLWLPPKYRPYSTAVSLSTICFGCRSGRVLLFTLDSPRLLNILLGH</sequence>
<gene>
    <name evidence="8" type="ORF">TSTA_011910</name>
</gene>
<evidence type="ECO:0000313" key="8">
    <source>
        <dbReference type="EMBL" id="EED16082.1"/>
    </source>
</evidence>
<dbReference type="InterPro" id="IPR001680">
    <property type="entry name" value="WD40_rpt"/>
</dbReference>
<feature type="repeat" description="WD" evidence="7">
    <location>
        <begin position="43"/>
        <end position="75"/>
    </location>
</feature>
<dbReference type="PANTHER" id="PTHR22847:SF637">
    <property type="entry name" value="WD REPEAT DOMAIN 5B"/>
    <property type="match status" value="1"/>
</dbReference>
<dbReference type="RefSeq" id="XP_002483316.1">
    <property type="nucleotide sequence ID" value="XM_002483271.1"/>
</dbReference>
<evidence type="ECO:0000256" key="6">
    <source>
        <dbReference type="ARBA" id="ARBA00043913"/>
    </source>
</evidence>
<dbReference type="eggNOG" id="KOG0266">
    <property type="taxonomic scope" value="Eukaryota"/>
</dbReference>
<dbReference type="AlphaFoldDB" id="B8ME05"/>
<feature type="repeat" description="WD" evidence="7">
    <location>
        <begin position="76"/>
        <end position="117"/>
    </location>
</feature>
<dbReference type="OrthoDB" id="4226663at2759"/>
<dbReference type="GO" id="GO:0005741">
    <property type="term" value="C:mitochondrial outer membrane"/>
    <property type="evidence" value="ECO:0007669"/>
    <property type="project" value="UniProtKB-SubCell"/>
</dbReference>
<protein>
    <recommendedName>
        <fullName evidence="5">Mitochondrial division protein 1</fullName>
    </recommendedName>
</protein>
<dbReference type="PROSITE" id="PS00678">
    <property type="entry name" value="WD_REPEATS_1"/>
    <property type="match status" value="2"/>
</dbReference>
<comment type="function">
    <text evidence="6">Involved in mitochondrial fission. Acts as an adapter protein required to form mitochondrial fission complexes. Formation of these complexes is required to promote constriction and fission of the mitochondrial compartment at a late step in mitochondrial division.</text>
</comment>
<evidence type="ECO:0000256" key="1">
    <source>
        <dbReference type="ARBA" id="ARBA00004570"/>
    </source>
</evidence>
<dbReference type="InParanoid" id="B8ME05"/>
<dbReference type="GeneID" id="8104039"/>
<keyword evidence="3" id="KW-0677">Repeat</keyword>
<dbReference type="OMA" id="WITWNTH"/>
<evidence type="ECO:0000256" key="3">
    <source>
        <dbReference type="ARBA" id="ARBA00022737"/>
    </source>
</evidence>
<evidence type="ECO:0000256" key="5">
    <source>
        <dbReference type="ARBA" id="ARBA00039789"/>
    </source>
</evidence>
<comment type="subcellular location">
    <subcellularLocation>
        <location evidence="1">Mitochondrion outer membrane</location>
        <topology evidence="1">Peripheral membrane protein</topology>
        <orientation evidence="1">Cytoplasmic side</orientation>
    </subcellularLocation>
</comment>